<organism evidence="3">
    <name type="scientific">Scrofimicrobium appendicitidis</name>
    <dbReference type="NCBI Taxonomy" id="3079930"/>
    <lineage>
        <taxon>Bacteria</taxon>
        <taxon>Bacillati</taxon>
        <taxon>Actinomycetota</taxon>
        <taxon>Actinomycetes</taxon>
        <taxon>Actinomycetales</taxon>
        <taxon>Actinomycetaceae</taxon>
        <taxon>Scrofimicrobium</taxon>
    </lineage>
</organism>
<evidence type="ECO:0000256" key="1">
    <source>
        <dbReference type="SAM" id="Phobius"/>
    </source>
</evidence>
<dbReference type="EMBL" id="CP138335">
    <property type="protein sequence ID" value="XBW08141.1"/>
    <property type="molecule type" value="Genomic_DNA"/>
</dbReference>
<feature type="transmembrane region" description="Helical" evidence="1">
    <location>
        <begin position="214"/>
        <end position="236"/>
    </location>
</feature>
<gene>
    <name evidence="3" type="ORF">SAC06_00855</name>
</gene>
<reference evidence="3" key="1">
    <citation type="submission" date="2023-11" db="EMBL/GenBank/DDBJ databases">
        <title>Scrofimicrobium hongkongense sp. nov., isolated from a patient with peritonitis.</title>
        <authorList>
            <person name="Lao H.Y."/>
            <person name="Wong A.Y.P."/>
            <person name="Ng T.L."/>
            <person name="Wong R.Y.L."/>
            <person name="Yau M.C.Y."/>
            <person name="Lam J.Y.W."/>
            <person name="Siu G.K.H."/>
        </authorList>
    </citation>
    <scope>NUCLEOTIDE SEQUENCE</scope>
    <source>
        <strain evidence="3">R131</strain>
    </source>
</reference>
<feature type="transmembrane region" description="Helical" evidence="1">
    <location>
        <begin position="18"/>
        <end position="39"/>
    </location>
</feature>
<keyword evidence="1" id="KW-0472">Membrane</keyword>
<dbReference type="AlphaFoldDB" id="A0AAU7V6Q9"/>
<evidence type="ECO:0000313" key="3">
    <source>
        <dbReference type="EMBL" id="XBW08141.1"/>
    </source>
</evidence>
<accession>A0AAU7V6Q9</accession>
<dbReference type="CDD" id="cd01610">
    <property type="entry name" value="PAP2_like"/>
    <property type="match status" value="1"/>
</dbReference>
<sequence>MGQLPPGFQAAARRRRSLVVLLSAISLIALSYLALYTVAGQNIDNLTMEAVAASARWLHLRLGAVSAAVSIPALGAISIGVVAVAIARRRAALAWRALLVVGGANATAQLLKEILPRPELGVGIQLENSYPSGHVTYAAAIAVALIMVAPRGFRSPAALVGWLWTTLMGLMVISQGWHRLADVVGALLIVALWGFASAPAELRPRVQPGLTRAGTYLAAATSAIGVTLFVVSVIIITPEVFAPLSYGEIGEMVEVGTREGVLFSLATLLLLGGLGGLLLNGIDRLSEAR</sequence>
<keyword evidence="1" id="KW-1133">Transmembrane helix</keyword>
<feature type="transmembrane region" description="Helical" evidence="1">
    <location>
        <begin position="93"/>
        <end position="111"/>
    </location>
</feature>
<feature type="transmembrane region" description="Helical" evidence="1">
    <location>
        <begin position="261"/>
        <end position="282"/>
    </location>
</feature>
<dbReference type="Gene3D" id="1.20.144.10">
    <property type="entry name" value="Phosphatidic acid phosphatase type 2/haloperoxidase"/>
    <property type="match status" value="1"/>
</dbReference>
<feature type="domain" description="Phosphatidic acid phosphatase type 2/haloperoxidase" evidence="2">
    <location>
        <begin position="127"/>
        <end position="197"/>
    </location>
</feature>
<dbReference type="RefSeq" id="WP_350258340.1">
    <property type="nucleotide sequence ID" value="NZ_CP138335.1"/>
</dbReference>
<feature type="transmembrane region" description="Helical" evidence="1">
    <location>
        <begin position="183"/>
        <end position="202"/>
    </location>
</feature>
<name>A0AAU7V6Q9_9ACTO</name>
<proteinExistence type="predicted"/>
<feature type="transmembrane region" description="Helical" evidence="1">
    <location>
        <begin position="131"/>
        <end position="150"/>
    </location>
</feature>
<dbReference type="SUPFAM" id="SSF48317">
    <property type="entry name" value="Acid phosphatase/Vanadium-dependent haloperoxidase"/>
    <property type="match status" value="1"/>
</dbReference>
<keyword evidence="1" id="KW-0812">Transmembrane</keyword>
<dbReference type="InterPro" id="IPR036938">
    <property type="entry name" value="PAP2/HPO_sf"/>
</dbReference>
<evidence type="ECO:0000259" key="2">
    <source>
        <dbReference type="Pfam" id="PF01569"/>
    </source>
</evidence>
<dbReference type="Pfam" id="PF01569">
    <property type="entry name" value="PAP2"/>
    <property type="match status" value="1"/>
</dbReference>
<dbReference type="InterPro" id="IPR000326">
    <property type="entry name" value="PAP2/HPO"/>
</dbReference>
<feature type="transmembrane region" description="Helical" evidence="1">
    <location>
        <begin position="157"/>
        <end position="177"/>
    </location>
</feature>
<feature type="transmembrane region" description="Helical" evidence="1">
    <location>
        <begin position="59"/>
        <end position="86"/>
    </location>
</feature>
<protein>
    <submittedName>
        <fullName evidence="3">Phosphatase PAP2 family protein</fullName>
    </submittedName>
</protein>
<dbReference type="KEGG" id="sapp:SAC06_00855"/>